<feature type="binding site" evidence="3">
    <location>
        <begin position="11"/>
        <end position="16"/>
    </location>
    <ligand>
        <name>ATP</name>
        <dbReference type="ChEBI" id="CHEBI:30616"/>
    </ligand>
</feature>
<comment type="caution">
    <text evidence="5">The sequence shown here is derived from an EMBL/GenBank/DDBJ whole genome shotgun (WGS) entry which is preliminary data.</text>
</comment>
<sequence length="198" mass="22298">MKFIGITGGIGAGKSTVLSLLKENFNCKVLLADEVAATLMQAGNQCFEAVVSLPWPESIVGLDGQINRPLMAKLMFADDNLRKSVNAIVHPAVEKEVLNQVEIERKKHNIEYFFFEAALLIECGYGKLVDEMWYIYATEEVRAKRLMESRGYSMERIKNTIMSQRSDASFREHTDRIIDNSGDKDSTLSQLKAILSEE</sequence>
<evidence type="ECO:0000256" key="3">
    <source>
        <dbReference type="HAMAP-Rule" id="MF_00376"/>
    </source>
</evidence>
<reference evidence="5" key="1">
    <citation type="submission" date="2019-04" db="EMBL/GenBank/DDBJ databases">
        <title>Evolution of Biomass-Degrading Anaerobic Consortia Revealed by Metagenomics.</title>
        <authorList>
            <person name="Peng X."/>
        </authorList>
    </citation>
    <scope>NUCLEOTIDE SEQUENCE</scope>
    <source>
        <strain evidence="5">SIG311</strain>
    </source>
</reference>
<dbReference type="GO" id="GO:0005524">
    <property type="term" value="F:ATP binding"/>
    <property type="evidence" value="ECO:0007669"/>
    <property type="project" value="UniProtKB-UniRule"/>
</dbReference>
<proteinExistence type="inferred from homology"/>
<accession>A0A927UAU0</accession>
<protein>
    <recommendedName>
        <fullName evidence="3 4">Dephospho-CoA kinase</fullName>
        <ecNumber evidence="3 4">2.7.1.24</ecNumber>
    </recommendedName>
    <alternativeName>
        <fullName evidence="3">Dephosphocoenzyme A kinase</fullName>
    </alternativeName>
</protein>
<keyword evidence="3 5" id="KW-0808">Transferase</keyword>
<keyword evidence="3" id="KW-0173">Coenzyme A biosynthesis</keyword>
<name>A0A927UAU0_9FIRM</name>
<evidence type="ECO:0000313" key="5">
    <source>
        <dbReference type="EMBL" id="MBE5918934.1"/>
    </source>
</evidence>
<dbReference type="Gene3D" id="3.40.50.300">
    <property type="entry name" value="P-loop containing nucleotide triphosphate hydrolases"/>
    <property type="match status" value="1"/>
</dbReference>
<keyword evidence="3" id="KW-0963">Cytoplasm</keyword>
<dbReference type="GO" id="GO:0005737">
    <property type="term" value="C:cytoplasm"/>
    <property type="evidence" value="ECO:0007669"/>
    <property type="project" value="UniProtKB-SubCell"/>
</dbReference>
<dbReference type="Pfam" id="PF01121">
    <property type="entry name" value="CoaE"/>
    <property type="match status" value="1"/>
</dbReference>
<organism evidence="5 6">
    <name type="scientific">Pseudobutyrivibrio ruminis</name>
    <dbReference type="NCBI Taxonomy" id="46206"/>
    <lineage>
        <taxon>Bacteria</taxon>
        <taxon>Bacillati</taxon>
        <taxon>Bacillota</taxon>
        <taxon>Clostridia</taxon>
        <taxon>Lachnospirales</taxon>
        <taxon>Lachnospiraceae</taxon>
        <taxon>Pseudobutyrivibrio</taxon>
    </lineage>
</organism>
<dbReference type="InterPro" id="IPR001977">
    <property type="entry name" value="Depp_CoAkinase"/>
</dbReference>
<dbReference type="CDD" id="cd02022">
    <property type="entry name" value="DPCK"/>
    <property type="match status" value="1"/>
</dbReference>
<keyword evidence="1 3" id="KW-0547">Nucleotide-binding</keyword>
<dbReference type="PANTHER" id="PTHR10695">
    <property type="entry name" value="DEPHOSPHO-COA KINASE-RELATED"/>
    <property type="match status" value="1"/>
</dbReference>
<dbReference type="NCBIfam" id="TIGR00152">
    <property type="entry name" value="dephospho-CoA kinase"/>
    <property type="match status" value="1"/>
</dbReference>
<keyword evidence="2 3" id="KW-0067">ATP-binding</keyword>
<dbReference type="GO" id="GO:0004140">
    <property type="term" value="F:dephospho-CoA kinase activity"/>
    <property type="evidence" value="ECO:0007669"/>
    <property type="project" value="UniProtKB-UniRule"/>
</dbReference>
<gene>
    <name evidence="3" type="primary">coaE</name>
    <name evidence="5" type="ORF">E7272_03730</name>
</gene>
<comment type="similarity">
    <text evidence="3">Belongs to the CoaE family.</text>
</comment>
<keyword evidence="3 5" id="KW-0418">Kinase</keyword>
<comment type="subcellular location">
    <subcellularLocation>
        <location evidence="3">Cytoplasm</location>
    </subcellularLocation>
</comment>
<dbReference type="Proteomes" id="UP000766246">
    <property type="component" value="Unassembled WGS sequence"/>
</dbReference>
<comment type="catalytic activity">
    <reaction evidence="3">
        <text>3'-dephospho-CoA + ATP = ADP + CoA + H(+)</text>
        <dbReference type="Rhea" id="RHEA:18245"/>
        <dbReference type="ChEBI" id="CHEBI:15378"/>
        <dbReference type="ChEBI" id="CHEBI:30616"/>
        <dbReference type="ChEBI" id="CHEBI:57287"/>
        <dbReference type="ChEBI" id="CHEBI:57328"/>
        <dbReference type="ChEBI" id="CHEBI:456216"/>
        <dbReference type="EC" id="2.7.1.24"/>
    </reaction>
</comment>
<dbReference type="HAMAP" id="MF_00376">
    <property type="entry name" value="Dephospho_CoA_kinase"/>
    <property type="match status" value="1"/>
</dbReference>
<comment type="pathway">
    <text evidence="3">Cofactor biosynthesis; coenzyme A biosynthesis; CoA from (R)-pantothenate: step 5/5.</text>
</comment>
<evidence type="ECO:0000256" key="2">
    <source>
        <dbReference type="ARBA" id="ARBA00022840"/>
    </source>
</evidence>
<dbReference type="InterPro" id="IPR027417">
    <property type="entry name" value="P-loop_NTPase"/>
</dbReference>
<evidence type="ECO:0000256" key="4">
    <source>
        <dbReference type="NCBIfam" id="TIGR00152"/>
    </source>
</evidence>
<dbReference type="PROSITE" id="PS51219">
    <property type="entry name" value="DPCK"/>
    <property type="match status" value="1"/>
</dbReference>
<dbReference type="AlphaFoldDB" id="A0A927UAU0"/>
<evidence type="ECO:0000313" key="6">
    <source>
        <dbReference type="Proteomes" id="UP000766246"/>
    </source>
</evidence>
<dbReference type="GO" id="GO:0015937">
    <property type="term" value="P:coenzyme A biosynthetic process"/>
    <property type="evidence" value="ECO:0007669"/>
    <property type="project" value="UniProtKB-UniRule"/>
</dbReference>
<dbReference type="SUPFAM" id="SSF52540">
    <property type="entry name" value="P-loop containing nucleoside triphosphate hydrolases"/>
    <property type="match status" value="1"/>
</dbReference>
<comment type="function">
    <text evidence="3">Catalyzes the phosphorylation of the 3'-hydroxyl group of dephosphocoenzyme A to form coenzyme A.</text>
</comment>
<dbReference type="PANTHER" id="PTHR10695:SF46">
    <property type="entry name" value="BIFUNCTIONAL COENZYME A SYNTHASE-RELATED"/>
    <property type="match status" value="1"/>
</dbReference>
<dbReference type="EMBL" id="SVER01000007">
    <property type="protein sequence ID" value="MBE5918934.1"/>
    <property type="molecule type" value="Genomic_DNA"/>
</dbReference>
<evidence type="ECO:0000256" key="1">
    <source>
        <dbReference type="ARBA" id="ARBA00022741"/>
    </source>
</evidence>
<dbReference type="EC" id="2.7.1.24" evidence="3 4"/>